<dbReference type="Pfam" id="PF02739">
    <property type="entry name" value="5_3_exonuc_N"/>
    <property type="match status" value="1"/>
</dbReference>
<dbReference type="GO" id="GO:0004518">
    <property type="term" value="F:nuclease activity"/>
    <property type="evidence" value="ECO:0007669"/>
    <property type="project" value="UniProtKB-ARBA"/>
</dbReference>
<dbReference type="GO" id="GO:0003677">
    <property type="term" value="F:DNA binding"/>
    <property type="evidence" value="ECO:0007669"/>
    <property type="project" value="InterPro"/>
</dbReference>
<dbReference type="Gene3D" id="1.10.150.20">
    <property type="entry name" value="5' to 3' exonuclease, C-terminal subdomain"/>
    <property type="match status" value="1"/>
</dbReference>
<sequence>MSLAQFMDEADSQGFCIFDFSQIAIATIMQTYEPTDKIDANLVRHLILSSLKYNVLNRKQEYPNIIIAVDNSADGGYWRRQKYYFYKKHREKDRKESDWDWESIFDSIKTVAYELRENMPYKTLILPHTEADDIIGVLCKYLDEKFPDAPVLVVSSDGDMTQTQRYKNVKQWSPGQKKWVKPKEGTWRKDLITKIIKGDSGDGIANIKSRSDFILTKLDGERQKSISSKLLAQAFEEKDPSVLFTGDEFTRYNENRELVDFEMIPDNIRQAIIKEFETIKVPGRSKIYPYFVKKAIKKLLDHVNEF</sequence>
<evidence type="ECO:0000313" key="3">
    <source>
        <dbReference type="EMBL" id="AUE22853.1"/>
    </source>
</evidence>
<gene>
    <name evidence="3" type="primary">rnh</name>
    <name evidence="3" type="ORF">Ah1_00335</name>
</gene>
<reference evidence="3 4" key="1">
    <citation type="submission" date="2017-10" db="EMBL/GenBank/DDBJ databases">
        <title>Antibacterial composition for extension of chilled fish shelf life and decreasing of risk of food-borne infections, bacteriophage strains for its preparation.</title>
        <authorList>
            <person name="Zulkarneev E.R."/>
            <person name="Aleshkin A.V."/>
            <person name="Rubalsky O.V."/>
            <person name="Kiseleva I.A."/>
            <person name="Rubalskii E.O."/>
            <person name="Lebedev S.N."/>
        </authorList>
    </citation>
    <scope>NUCLEOTIDE SEQUENCE [LARGE SCALE GENOMIC DNA]</scope>
</reference>
<proteinExistence type="predicted"/>
<name>A0A2H4YFC4_9CAUD</name>
<dbReference type="SUPFAM" id="SSF47807">
    <property type="entry name" value="5' to 3' exonuclease, C-terminal subdomain"/>
    <property type="match status" value="1"/>
</dbReference>
<feature type="domain" description="T4 RNase H C-terminal" evidence="2">
    <location>
        <begin position="189"/>
        <end position="306"/>
    </location>
</feature>
<dbReference type="InterPro" id="IPR020046">
    <property type="entry name" value="5-3_exonucl_a-hlix_arch_N"/>
</dbReference>
<dbReference type="GO" id="GO:0016788">
    <property type="term" value="F:hydrolase activity, acting on ester bonds"/>
    <property type="evidence" value="ECO:0007669"/>
    <property type="project" value="UniProtKB-ARBA"/>
</dbReference>
<keyword evidence="4" id="KW-1185">Reference proteome</keyword>
<dbReference type="KEGG" id="vg:65110655"/>
<dbReference type="RefSeq" id="YP_010093064.1">
    <property type="nucleotide sequence ID" value="NC_055733.1"/>
</dbReference>
<evidence type="ECO:0000313" key="4">
    <source>
        <dbReference type="Proteomes" id="UP000240934"/>
    </source>
</evidence>
<evidence type="ECO:0000259" key="2">
    <source>
        <dbReference type="Pfam" id="PF09293"/>
    </source>
</evidence>
<accession>A0A2H4YFC4</accession>
<dbReference type="Pfam" id="PF09293">
    <property type="entry name" value="RNaseH_C"/>
    <property type="match status" value="1"/>
</dbReference>
<feature type="domain" description="5'-3' exonuclease alpha-helical arch N-terminal" evidence="1">
    <location>
        <begin position="55"/>
        <end position="176"/>
    </location>
</feature>
<dbReference type="InterPro" id="IPR029060">
    <property type="entry name" value="PIN-like_dom_sf"/>
</dbReference>
<dbReference type="Gene3D" id="3.40.50.1010">
    <property type="entry name" value="5'-nuclease"/>
    <property type="match status" value="1"/>
</dbReference>
<evidence type="ECO:0000259" key="1">
    <source>
        <dbReference type="Pfam" id="PF02739"/>
    </source>
</evidence>
<dbReference type="GeneID" id="65110655"/>
<dbReference type="InterPro" id="IPR036276">
    <property type="entry name" value="T4_RNaseH_C"/>
</dbReference>
<dbReference type="Proteomes" id="UP000240934">
    <property type="component" value="Segment"/>
</dbReference>
<protein>
    <submittedName>
        <fullName evidence="3">Ribonuclease</fullName>
    </submittedName>
</protein>
<organism evidence="3 4">
    <name type="scientific">Aeromonas phage Ah1</name>
    <dbReference type="NCBI Taxonomy" id="2053701"/>
    <lineage>
        <taxon>Viruses</taxon>
        <taxon>Duplodnaviria</taxon>
        <taxon>Heunggongvirae</taxon>
        <taxon>Uroviricota</taxon>
        <taxon>Caudoviricetes</taxon>
        <taxon>Pantevenvirales</taxon>
        <taxon>Straboviridae</taxon>
        <taxon>Cinqassovirus</taxon>
        <taxon>Cinqassovirus ah1</taxon>
    </lineage>
</organism>
<dbReference type="EMBL" id="MG250483">
    <property type="protein sequence ID" value="AUE22853.1"/>
    <property type="molecule type" value="Genomic_DNA"/>
</dbReference>
<dbReference type="SUPFAM" id="SSF88723">
    <property type="entry name" value="PIN domain-like"/>
    <property type="match status" value="1"/>
</dbReference>
<dbReference type="InterPro" id="IPR036279">
    <property type="entry name" value="5-3_exonuclease_C_sf"/>
</dbReference>